<comment type="caution">
    <text evidence="10">The sequence shown here is derived from an EMBL/GenBank/DDBJ whole genome shotgun (WGS) entry which is preliminary data.</text>
</comment>
<evidence type="ECO:0000259" key="9">
    <source>
        <dbReference type="PROSITE" id="PS51384"/>
    </source>
</evidence>
<keyword evidence="2" id="KW-0285">Flavoprotein</keyword>
<evidence type="ECO:0000256" key="6">
    <source>
        <dbReference type="ARBA" id="ARBA00023004"/>
    </source>
</evidence>
<evidence type="ECO:0000313" key="11">
    <source>
        <dbReference type="Proteomes" id="UP000585638"/>
    </source>
</evidence>
<dbReference type="SUPFAM" id="SSF63380">
    <property type="entry name" value="Riboflavin synthase domain-like"/>
    <property type="match status" value="1"/>
</dbReference>
<keyword evidence="11" id="KW-1185">Reference proteome</keyword>
<keyword evidence="4" id="KW-0479">Metal-binding</keyword>
<dbReference type="Gene3D" id="3.10.20.30">
    <property type="match status" value="1"/>
</dbReference>
<dbReference type="PROSITE" id="PS51384">
    <property type="entry name" value="FAD_FR"/>
    <property type="match status" value="1"/>
</dbReference>
<organism evidence="10 11">
    <name type="scientific">Kutzneria kofuensis</name>
    <dbReference type="NCBI Taxonomy" id="103725"/>
    <lineage>
        <taxon>Bacteria</taxon>
        <taxon>Bacillati</taxon>
        <taxon>Actinomycetota</taxon>
        <taxon>Actinomycetes</taxon>
        <taxon>Pseudonocardiales</taxon>
        <taxon>Pseudonocardiaceae</taxon>
        <taxon>Kutzneria</taxon>
    </lineage>
</organism>
<dbReference type="AlphaFoldDB" id="A0A7W9NFK0"/>
<evidence type="ECO:0000313" key="10">
    <source>
        <dbReference type="EMBL" id="MBB5890196.1"/>
    </source>
</evidence>
<dbReference type="InterPro" id="IPR012675">
    <property type="entry name" value="Beta-grasp_dom_sf"/>
</dbReference>
<dbReference type="GO" id="GO:0051537">
    <property type="term" value="F:2 iron, 2 sulfur cluster binding"/>
    <property type="evidence" value="ECO:0007669"/>
    <property type="project" value="UniProtKB-KW"/>
</dbReference>
<feature type="domain" description="FAD-binding FR-type" evidence="9">
    <location>
        <begin position="34"/>
        <end position="128"/>
    </location>
</feature>
<evidence type="ECO:0000256" key="7">
    <source>
        <dbReference type="ARBA" id="ARBA00023014"/>
    </source>
</evidence>
<dbReference type="CDD" id="cd06185">
    <property type="entry name" value="PDR_like"/>
    <property type="match status" value="1"/>
</dbReference>
<evidence type="ECO:0000256" key="2">
    <source>
        <dbReference type="ARBA" id="ARBA00022630"/>
    </source>
</evidence>
<dbReference type="RefSeq" id="WP_184859509.1">
    <property type="nucleotide sequence ID" value="NZ_BAAAWY010000025.1"/>
</dbReference>
<dbReference type="PRINTS" id="PR00409">
    <property type="entry name" value="PHDIOXRDTASE"/>
</dbReference>
<keyword evidence="5" id="KW-0560">Oxidoreductase</keyword>
<dbReference type="InterPro" id="IPR017927">
    <property type="entry name" value="FAD-bd_FR_type"/>
</dbReference>
<dbReference type="InterPro" id="IPR050415">
    <property type="entry name" value="MRET"/>
</dbReference>
<dbReference type="Gene3D" id="2.40.30.10">
    <property type="entry name" value="Translation factors"/>
    <property type="match status" value="1"/>
</dbReference>
<dbReference type="Gene3D" id="3.40.50.80">
    <property type="entry name" value="Nucleotide-binding domain of ferredoxin-NADP reductase (FNR) module"/>
    <property type="match status" value="2"/>
</dbReference>
<evidence type="ECO:0000256" key="1">
    <source>
        <dbReference type="ARBA" id="ARBA00001974"/>
    </source>
</evidence>
<comment type="cofactor">
    <cofactor evidence="1">
        <name>FAD</name>
        <dbReference type="ChEBI" id="CHEBI:57692"/>
    </cofactor>
</comment>
<dbReference type="InterPro" id="IPR036010">
    <property type="entry name" value="2Fe-2S_ferredoxin-like_sf"/>
</dbReference>
<feature type="domain" description="2Fe-2S ferredoxin-type" evidence="8">
    <location>
        <begin position="238"/>
        <end position="307"/>
    </location>
</feature>
<accession>A0A7W9NFK0</accession>
<dbReference type="GO" id="GO:0046872">
    <property type="term" value="F:metal ion binding"/>
    <property type="evidence" value="ECO:0007669"/>
    <property type="project" value="UniProtKB-KW"/>
</dbReference>
<dbReference type="PROSITE" id="PS51085">
    <property type="entry name" value="2FE2S_FER_2"/>
    <property type="match status" value="1"/>
</dbReference>
<proteinExistence type="predicted"/>
<protein>
    <submittedName>
        <fullName evidence="10">Ferredoxin-NADP reductase</fullName>
    </submittedName>
</protein>
<keyword evidence="7" id="KW-0411">Iron-sulfur</keyword>
<dbReference type="InterPro" id="IPR017938">
    <property type="entry name" value="Riboflavin_synthase-like_b-brl"/>
</dbReference>
<evidence type="ECO:0000256" key="4">
    <source>
        <dbReference type="ARBA" id="ARBA00022723"/>
    </source>
</evidence>
<dbReference type="GO" id="GO:0016491">
    <property type="term" value="F:oxidoreductase activity"/>
    <property type="evidence" value="ECO:0007669"/>
    <property type="project" value="UniProtKB-KW"/>
</dbReference>
<dbReference type="CDD" id="cd00207">
    <property type="entry name" value="fer2"/>
    <property type="match status" value="1"/>
</dbReference>
<keyword evidence="3" id="KW-0001">2Fe-2S</keyword>
<sequence length="307" mass="33522">MPDRFIRGLAGFTDVYTRSLPYWGRSRKQAGPLERPLNLVVSERKLVADDVVSLRLAGENLPVWHPGAHIDLHLPSGLRRQYSLCGDPGDYTYRIAARLIGPGSAEVHALQPGARVTVRGPRNAFPFVARGKALFVAGGIGITPILPMVRMADRLGSDWRLVYKGRSLPFLDELPQGNVVINPGRDELLAQAPAGGAVYVCGPAPMLESVRKGFRDCPATGLHYERFGPPPVVDGRPFEVQLGVDGPVLPVPADRSALAVLRDFRPSVPYSCQQGFCGTCRQRTVDGNDILVCVERTDGERLVLEER</sequence>
<evidence type="ECO:0000256" key="5">
    <source>
        <dbReference type="ARBA" id="ARBA00023002"/>
    </source>
</evidence>
<dbReference type="PANTHER" id="PTHR47354:SF1">
    <property type="entry name" value="CARNITINE MONOOXYGENASE REDUCTASE SUBUNIT"/>
    <property type="match status" value="1"/>
</dbReference>
<dbReference type="InterPro" id="IPR039261">
    <property type="entry name" value="FNR_nucleotide-bd"/>
</dbReference>
<dbReference type="SUPFAM" id="SSF54292">
    <property type="entry name" value="2Fe-2S ferredoxin-like"/>
    <property type="match status" value="1"/>
</dbReference>
<dbReference type="Pfam" id="PF00111">
    <property type="entry name" value="Fer2"/>
    <property type="match status" value="1"/>
</dbReference>
<evidence type="ECO:0000259" key="8">
    <source>
        <dbReference type="PROSITE" id="PS51085"/>
    </source>
</evidence>
<dbReference type="PROSITE" id="PS00197">
    <property type="entry name" value="2FE2S_FER_1"/>
    <property type="match status" value="1"/>
</dbReference>
<evidence type="ECO:0000256" key="3">
    <source>
        <dbReference type="ARBA" id="ARBA00022714"/>
    </source>
</evidence>
<dbReference type="InterPro" id="IPR006058">
    <property type="entry name" value="2Fe2S_fd_BS"/>
</dbReference>
<dbReference type="PANTHER" id="PTHR47354">
    <property type="entry name" value="NADH OXIDOREDUCTASE HCR"/>
    <property type="match status" value="1"/>
</dbReference>
<keyword evidence="6" id="KW-0408">Iron</keyword>
<dbReference type="InterPro" id="IPR001041">
    <property type="entry name" value="2Fe-2S_ferredoxin-type"/>
</dbReference>
<reference evidence="10 11" key="1">
    <citation type="submission" date="2020-08" db="EMBL/GenBank/DDBJ databases">
        <title>Sequencing the genomes of 1000 actinobacteria strains.</title>
        <authorList>
            <person name="Klenk H.-P."/>
        </authorList>
    </citation>
    <scope>NUCLEOTIDE SEQUENCE [LARGE SCALE GENOMIC DNA]</scope>
    <source>
        <strain evidence="10 11">DSM 43851</strain>
    </source>
</reference>
<name>A0A7W9NFK0_9PSEU</name>
<dbReference type="SUPFAM" id="SSF52343">
    <property type="entry name" value="Ferredoxin reductase-like, C-terminal NADP-linked domain"/>
    <property type="match status" value="1"/>
</dbReference>
<dbReference type="Proteomes" id="UP000585638">
    <property type="component" value="Unassembled WGS sequence"/>
</dbReference>
<gene>
    <name evidence="10" type="ORF">BJ998_001392</name>
</gene>
<dbReference type="EMBL" id="JACHIR010000001">
    <property type="protein sequence ID" value="MBB5890196.1"/>
    <property type="molecule type" value="Genomic_DNA"/>
</dbReference>